<dbReference type="EMBL" id="CAHR02000288">
    <property type="protein sequence ID" value="CCG84691.1"/>
    <property type="molecule type" value="Genomic_DNA"/>
</dbReference>
<dbReference type="VEuPathDB" id="FungiDB:TAPDE_005202"/>
<evidence type="ECO:0000313" key="3">
    <source>
        <dbReference type="Proteomes" id="UP000013776"/>
    </source>
</evidence>
<proteinExistence type="predicted"/>
<organism evidence="2 3">
    <name type="scientific">Taphrina deformans (strain PYCC 5710 / ATCC 11124 / CBS 356.35 / IMI 108563 / JCM 9778 / NBRC 8474)</name>
    <name type="common">Peach leaf curl fungus</name>
    <name type="synonym">Lalaria deformans</name>
    <dbReference type="NCBI Taxonomy" id="1097556"/>
    <lineage>
        <taxon>Eukaryota</taxon>
        <taxon>Fungi</taxon>
        <taxon>Dikarya</taxon>
        <taxon>Ascomycota</taxon>
        <taxon>Taphrinomycotina</taxon>
        <taxon>Taphrinomycetes</taxon>
        <taxon>Taphrinales</taxon>
        <taxon>Taphrinaceae</taxon>
        <taxon>Taphrina</taxon>
    </lineage>
</organism>
<reference evidence="2 3" key="1">
    <citation type="journal article" date="2013" name="MBio">
        <title>Genome sequencing of the plant pathogen Taphrina deformans, the causal agent of peach leaf curl.</title>
        <authorList>
            <person name="Cisse O.H."/>
            <person name="Almeida J.M.G.C.F."/>
            <person name="Fonseca A."/>
            <person name="Kumar A.A."/>
            <person name="Salojaervi J."/>
            <person name="Overmyer K."/>
            <person name="Hauser P.M."/>
            <person name="Pagni M."/>
        </authorList>
    </citation>
    <scope>NUCLEOTIDE SEQUENCE [LARGE SCALE GENOMIC DNA]</scope>
    <source>
        <strain evidence="3">PYCC 5710 / ATCC 11124 / CBS 356.35 / IMI 108563 / JCM 9778 / NBRC 8474</strain>
    </source>
</reference>
<gene>
    <name evidence="2" type="ORF">TAPDE_005202</name>
</gene>
<evidence type="ECO:0000256" key="1">
    <source>
        <dbReference type="SAM" id="MobiDB-lite"/>
    </source>
</evidence>
<protein>
    <submittedName>
        <fullName evidence="2">Uncharacterized protein</fullName>
    </submittedName>
</protein>
<comment type="caution">
    <text evidence="2">The sequence shown here is derived from an EMBL/GenBank/DDBJ whole genome shotgun (WGS) entry which is preliminary data.</text>
</comment>
<dbReference type="Proteomes" id="UP000013776">
    <property type="component" value="Unassembled WGS sequence"/>
</dbReference>
<accession>R4XFQ6</accession>
<feature type="compositionally biased region" description="Basic and acidic residues" evidence="1">
    <location>
        <begin position="134"/>
        <end position="148"/>
    </location>
</feature>
<keyword evidence="3" id="KW-1185">Reference proteome</keyword>
<name>R4XFQ6_TAPDE</name>
<feature type="compositionally biased region" description="Basic and acidic residues" evidence="1">
    <location>
        <begin position="163"/>
        <end position="172"/>
    </location>
</feature>
<dbReference type="AlphaFoldDB" id="R4XFQ6"/>
<evidence type="ECO:0000313" key="2">
    <source>
        <dbReference type="EMBL" id="CCG84691.1"/>
    </source>
</evidence>
<sequence length="221" mass="24599">MSFTSVQSVVIDVPCEVCFNLLSDTALFVEFMGLSAITSDVRITSTDTVLLSASLQVVELESRTVNHESYETCSRIKFELTENVVYLGIAKEVLVAGDLVMSSAQKLHVEHREANAGLVVTDKIRRFHAVTGAHSRESDPAKVSEVSKVRAKQPSDEQQLDTAKPDVDAEKTPRMMTEIVEEITGSTSWYLQFFVAMEARSSHEQIVQLYPDYLARHLTVT</sequence>
<feature type="region of interest" description="Disordered" evidence="1">
    <location>
        <begin position="132"/>
        <end position="172"/>
    </location>
</feature>